<feature type="compositionally biased region" description="Gly residues" evidence="1">
    <location>
        <begin position="1"/>
        <end position="10"/>
    </location>
</feature>
<dbReference type="PANTHER" id="PTHR35895">
    <property type="entry name" value="CHROMOSOME 16, WHOLE GENOME SHOTGUN SEQUENCE"/>
    <property type="match status" value="1"/>
</dbReference>
<organism evidence="3 4">
    <name type="scientific">Podila minutissima</name>
    <dbReference type="NCBI Taxonomy" id="64525"/>
    <lineage>
        <taxon>Eukaryota</taxon>
        <taxon>Fungi</taxon>
        <taxon>Fungi incertae sedis</taxon>
        <taxon>Mucoromycota</taxon>
        <taxon>Mortierellomycotina</taxon>
        <taxon>Mortierellomycetes</taxon>
        <taxon>Mortierellales</taxon>
        <taxon>Mortierellaceae</taxon>
        <taxon>Podila</taxon>
    </lineage>
</organism>
<gene>
    <name evidence="3" type="ORF">BG006_008507</name>
</gene>
<keyword evidence="2" id="KW-0812">Transmembrane</keyword>
<dbReference type="AlphaFoldDB" id="A0A9P5STW2"/>
<dbReference type="Proteomes" id="UP000696485">
    <property type="component" value="Unassembled WGS sequence"/>
</dbReference>
<dbReference type="PANTHER" id="PTHR35895:SF1">
    <property type="entry name" value="LIPID-BINDING SERUM GLYCOPROTEIN C-TERMINAL DOMAIN-CONTAINING PROTEIN"/>
    <property type="match status" value="1"/>
</dbReference>
<keyword evidence="4" id="KW-1185">Reference proteome</keyword>
<feature type="compositionally biased region" description="Polar residues" evidence="1">
    <location>
        <begin position="28"/>
        <end position="43"/>
    </location>
</feature>
<keyword evidence="2" id="KW-1133">Transmembrane helix</keyword>
<dbReference type="InterPro" id="IPR022185">
    <property type="entry name" value="DUF3712"/>
</dbReference>
<evidence type="ECO:0000256" key="1">
    <source>
        <dbReference type="SAM" id="MobiDB-lite"/>
    </source>
</evidence>
<feature type="transmembrane region" description="Helical" evidence="2">
    <location>
        <begin position="128"/>
        <end position="152"/>
    </location>
</feature>
<name>A0A9P5STW2_9FUNG</name>
<dbReference type="EMBL" id="JAAAUY010000058">
    <property type="protein sequence ID" value="KAF9336487.1"/>
    <property type="molecule type" value="Genomic_DNA"/>
</dbReference>
<accession>A0A9P5STW2</accession>
<evidence type="ECO:0000313" key="3">
    <source>
        <dbReference type="EMBL" id="KAF9336487.1"/>
    </source>
</evidence>
<feature type="compositionally biased region" description="Polar residues" evidence="1">
    <location>
        <begin position="78"/>
        <end position="94"/>
    </location>
</feature>
<feature type="region of interest" description="Disordered" evidence="1">
    <location>
        <begin position="1"/>
        <end position="43"/>
    </location>
</feature>
<reference evidence="3" key="1">
    <citation type="journal article" date="2020" name="Fungal Divers.">
        <title>Resolving the Mortierellaceae phylogeny through synthesis of multi-gene phylogenetics and phylogenomics.</title>
        <authorList>
            <person name="Vandepol N."/>
            <person name="Liber J."/>
            <person name="Desiro A."/>
            <person name="Na H."/>
            <person name="Kennedy M."/>
            <person name="Barry K."/>
            <person name="Grigoriev I.V."/>
            <person name="Miller A.N."/>
            <person name="O'Donnell K."/>
            <person name="Stajich J.E."/>
            <person name="Bonito G."/>
        </authorList>
    </citation>
    <scope>NUCLEOTIDE SEQUENCE</scope>
    <source>
        <strain evidence="3">NVP1</strain>
    </source>
</reference>
<evidence type="ECO:0000256" key="2">
    <source>
        <dbReference type="SAM" id="Phobius"/>
    </source>
</evidence>
<comment type="caution">
    <text evidence="3">The sequence shown here is derived from an EMBL/GenBank/DDBJ whole genome shotgun (WGS) entry which is preliminary data.</text>
</comment>
<feature type="region of interest" description="Disordered" evidence="1">
    <location>
        <begin position="78"/>
        <end position="98"/>
    </location>
</feature>
<keyword evidence="2" id="KW-0472">Membrane</keyword>
<proteinExistence type="predicted"/>
<sequence>MTGKSSGGNSDGMPYSSSEIEYHDFADDTTSTHPSQSRQSRGLSFFRSSSIYSTAPSLKRSSASASISSLAKDEKILASSSHSSEPTTNYNEKTSNNSDSFFISDDQEFAYETDEKPYKAPFYKRKKFWWICSGSTAVFLCIFIPILIIYIIPALCQFIMDSSTMSILQLNMTEPQERQIKVSVDAAIVGIPTIFAAKVEFLEPIQVFWMQDSGQQSKVGLLSLGVIDKKAGDKARFVQSTTFQIMDPVLFGEFAKVMIASDAFLWRMTAKINVSVFGRTIKDLNLDKKVSLNGLANFSNLKILAFDIPSDAPNGAGALVTIEASIANPSPIGMSLGTMTLDMGLQTAYLGQVVARNVTLIGGQPTVLKLEGMIRKQTDPAALQELSAMISNYLANKPTSAYGKGVSVLPDGVNSVSWITTAIVATKLSIPLLPPKPLNVIKDITIKDLNLVMTAQQPWSPTVSSTGIGALFQLPFNLSLNITNIWDPVLTLGYHGKALTDITAAVWNKTNSDMTHNNISFSLPPSPMVIKDDAHNAFGDFLVEVTQQDTTGFEILGSAKSTAITSIGNVNINVPFNTTLALQGINFSKLTPRIDQIIVVGATVDHMLINATVYIDNPSIFAVEAGPATLYIDATVKGVTEYIGDVQLPNLKLNPGTNGLQARMIFKPKNLAFRDNFFTEYILGTDFSASIYGDANSTPVASLTPIMTALKMSTAVPGIHPAPKIIVEGRGNTSVGQVMGQHEIQIQVQVLNPLATQLWIHELSANVTWRGFPFGNIHISQSFPIRPSGIDTSPLLTIQIPNTFQFWTFIVTQFLPANLGVLTGAFVYVDLTAVIMVTIDGNMDTGYKAGLTYGQKDVAAFLKIAFDLTGLIRKRMVKRSEEYGDVMKEVEAIGPEPSREDGEEYLAWLTKAVDVAFPEAMR</sequence>
<protein>
    <submittedName>
        <fullName evidence="3">Uncharacterized protein</fullName>
    </submittedName>
</protein>
<dbReference type="GO" id="GO:0000329">
    <property type="term" value="C:fungal-type vacuole membrane"/>
    <property type="evidence" value="ECO:0007669"/>
    <property type="project" value="InterPro"/>
</dbReference>
<dbReference type="Pfam" id="PF12505">
    <property type="entry name" value="DUF3712"/>
    <property type="match status" value="2"/>
</dbReference>
<dbReference type="InterPro" id="IPR046368">
    <property type="entry name" value="Tag1"/>
</dbReference>
<evidence type="ECO:0000313" key="4">
    <source>
        <dbReference type="Proteomes" id="UP000696485"/>
    </source>
</evidence>